<dbReference type="Pfam" id="PF02817">
    <property type="entry name" value="E3_binding"/>
    <property type="match status" value="1"/>
</dbReference>
<evidence type="ECO:0000259" key="3">
    <source>
        <dbReference type="PROSITE" id="PS51826"/>
    </source>
</evidence>
<feature type="region of interest" description="Disordered" evidence="2">
    <location>
        <begin position="1"/>
        <end position="39"/>
    </location>
</feature>
<sequence length="125" mass="13576">MVEEGVDYTQVEVPVDTEIHRDTEDSASGTSSSTHGDADVLMSPAVRVLLETYQLNPRLIQATGPKGRLLKGDVLRYVAQGGKPFTKPEEETTAEVKVPIKAAPSQPTKPAPERTVGVPYYKQVN</sequence>
<dbReference type="GO" id="GO:0016746">
    <property type="term" value="F:acyltransferase activity"/>
    <property type="evidence" value="ECO:0007669"/>
    <property type="project" value="InterPro"/>
</dbReference>
<dbReference type="Proteomes" id="UP001163046">
    <property type="component" value="Unassembled WGS sequence"/>
</dbReference>
<proteinExistence type="inferred from homology"/>
<feature type="compositionally biased region" description="Polar residues" evidence="2">
    <location>
        <begin position="26"/>
        <end position="35"/>
    </location>
</feature>
<evidence type="ECO:0000256" key="1">
    <source>
        <dbReference type="ARBA" id="ARBA00007317"/>
    </source>
</evidence>
<dbReference type="Gene3D" id="4.10.320.10">
    <property type="entry name" value="E3-binding domain"/>
    <property type="match status" value="1"/>
</dbReference>
<evidence type="ECO:0000313" key="5">
    <source>
        <dbReference type="Proteomes" id="UP001163046"/>
    </source>
</evidence>
<dbReference type="EMBL" id="MU825874">
    <property type="protein sequence ID" value="KAJ7387112.1"/>
    <property type="molecule type" value="Genomic_DNA"/>
</dbReference>
<comment type="similarity">
    <text evidence="1">Belongs to the 2-oxoacid dehydrogenase family.</text>
</comment>
<dbReference type="GO" id="GO:0005739">
    <property type="term" value="C:mitochondrion"/>
    <property type="evidence" value="ECO:0007669"/>
    <property type="project" value="TreeGrafter"/>
</dbReference>
<dbReference type="InterPro" id="IPR036625">
    <property type="entry name" value="E3-bd_dom_sf"/>
</dbReference>
<accession>A0A9W9ZSK0</accession>
<evidence type="ECO:0000313" key="4">
    <source>
        <dbReference type="EMBL" id="KAJ7387112.1"/>
    </source>
</evidence>
<comment type="caution">
    <text evidence="4">The sequence shown here is derived from an EMBL/GenBank/DDBJ whole genome shotgun (WGS) entry which is preliminary data.</text>
</comment>
<dbReference type="PANTHER" id="PTHR23151:SF90">
    <property type="entry name" value="DIHYDROLIPOYLLYSINE-RESIDUE ACETYLTRANSFERASE COMPONENT OF PYRUVATE DEHYDROGENASE COMPLEX, MITOCHONDRIAL-RELATED"/>
    <property type="match status" value="1"/>
</dbReference>
<evidence type="ECO:0000256" key="2">
    <source>
        <dbReference type="SAM" id="MobiDB-lite"/>
    </source>
</evidence>
<reference evidence="4" key="1">
    <citation type="submission" date="2023-01" db="EMBL/GenBank/DDBJ databases">
        <title>Genome assembly of the deep-sea coral Lophelia pertusa.</title>
        <authorList>
            <person name="Herrera S."/>
            <person name="Cordes E."/>
        </authorList>
    </citation>
    <scope>NUCLEOTIDE SEQUENCE</scope>
    <source>
        <strain evidence="4">USNM1676648</strain>
        <tissue evidence="4">Polyp</tissue>
    </source>
</reference>
<protein>
    <recommendedName>
        <fullName evidence="3">Peripheral subunit-binding (PSBD) domain-containing protein</fullName>
    </recommendedName>
</protein>
<dbReference type="SUPFAM" id="SSF47005">
    <property type="entry name" value="Peripheral subunit-binding domain of 2-oxo acid dehydrogenase complex"/>
    <property type="match status" value="1"/>
</dbReference>
<name>A0A9W9ZSK0_9CNID</name>
<gene>
    <name evidence="4" type="ORF">OS493_004077</name>
</gene>
<dbReference type="GO" id="GO:0006086">
    <property type="term" value="P:pyruvate decarboxylation to acetyl-CoA"/>
    <property type="evidence" value="ECO:0007669"/>
    <property type="project" value="InterPro"/>
</dbReference>
<dbReference type="OrthoDB" id="537444at2759"/>
<dbReference type="GO" id="GO:0045254">
    <property type="term" value="C:pyruvate dehydrogenase complex"/>
    <property type="evidence" value="ECO:0007669"/>
    <property type="project" value="InterPro"/>
</dbReference>
<keyword evidence="5" id="KW-1185">Reference proteome</keyword>
<organism evidence="4 5">
    <name type="scientific">Desmophyllum pertusum</name>
    <dbReference type="NCBI Taxonomy" id="174260"/>
    <lineage>
        <taxon>Eukaryota</taxon>
        <taxon>Metazoa</taxon>
        <taxon>Cnidaria</taxon>
        <taxon>Anthozoa</taxon>
        <taxon>Hexacorallia</taxon>
        <taxon>Scleractinia</taxon>
        <taxon>Caryophylliina</taxon>
        <taxon>Caryophylliidae</taxon>
        <taxon>Desmophyllum</taxon>
    </lineage>
</organism>
<dbReference type="InterPro" id="IPR045257">
    <property type="entry name" value="E2/Pdx1"/>
</dbReference>
<feature type="region of interest" description="Disordered" evidence="2">
    <location>
        <begin position="101"/>
        <end position="125"/>
    </location>
</feature>
<dbReference type="AlphaFoldDB" id="A0A9W9ZSK0"/>
<dbReference type="InterPro" id="IPR004167">
    <property type="entry name" value="PSBD"/>
</dbReference>
<dbReference type="PANTHER" id="PTHR23151">
    <property type="entry name" value="DIHYDROLIPOAMIDE ACETYL/SUCCINYL-TRANSFERASE-RELATED"/>
    <property type="match status" value="1"/>
</dbReference>
<feature type="domain" description="Peripheral subunit-binding (PSBD)" evidence="3">
    <location>
        <begin position="41"/>
        <end position="78"/>
    </location>
</feature>
<dbReference type="PROSITE" id="PS51826">
    <property type="entry name" value="PSBD"/>
    <property type="match status" value="1"/>
</dbReference>